<evidence type="ECO:0000313" key="4">
    <source>
        <dbReference type="Proteomes" id="UP000094795"/>
    </source>
</evidence>
<name>A0A1C1YYJ8_9HYPH</name>
<sequence>MALSISVLAVAAAMPGPAGAVDWLGTLDNDWFAAPNWNGGVPNAGVAAIIDTQTPNAAVIDGALANTKELIVGDSATGALTFTNGGIAASEQGYIANTAGSNGTVDLSGSSVWSIADTLRVGGGGTGTLTVSGGSVLLLNNGYIGHLAAGVGMATVSGPGSTVSADQFFVGHGGSGDLTISDKGLVSDTNGVIGALPGGSGTVTVTGAGSGWNSADALSVGYGGTATLSIFDGGAVTSTTTYLGVNATGKGTATVSGSGSTWTTADELHVGSFGSGTVTILSGGVLDTGSNGAFTSYLGELAGGTGELSVSGAGSLWKGSQDIQVGAAGTGTLAVTAGGAVTLARDLLLGAVSSGTGEVTINGSGSSLTGVRDLVVGDLGTGTFTLSGGATASFGDDLIVAQAADSSGTATVTGAGSALIATNSVVVGDSGSGSLSIAAGGTVTFDTGSIGNTVTGAGSVAITGPGAELAGFTLLVGSNGKGAATLADGGKLMLNGGTGLLYLANIAGSEGTLNIGAAAGDAAKAAGVLNLGKVIFGDGAGTLNFNHTETNFAFDVQAAGTGAINQIAGVTRLTANNSGFLGATTVSGGSLIVDSLLGGTVAVTGGTLGGSGNLKDVTIASGGTIAPGNSIGTLHVATAVFDPGSVYAVEVESGGSSDRIAASGAVTLNGGTVNLIAYPDYALDTSYTILTAAGGVAGSFDSASFGGSLFISPFLSYDATSVYAKLQKTAGFESAALTPNQKAAAGGAESLGGGNALYDAVVMLGSQAEAQAAFDGISGEMHASAKTALIEASRFVREAANDRTRSVLGTAGADGEATGSAGVWAQGFGAYGSTAGDGNAAELDRSTGGLFIGADGEAFDGWALGVLAGYSRSSLDAAARASSGDVDSYHLAAYGGTRWQNFALRVGGAYSWHSVDVNRTVAFTGFSDSLASSYSAATGQVFGELGYEFRLGEARFEGFANLAHVSHSTESFQESGGVAALAGTNDTASLTFTTLGIRGETELAIGGAGTAHLTGMIGWRHGFGTITPAQTLALAGGTGFTVFGAPVGRDALLLETGMNFDLSASASLGLSYSGLIGSGLSDHAFKANLGVKF</sequence>
<feature type="chain" id="PRO_5008656490" description="Autotransporter domain-containing protein" evidence="1">
    <location>
        <begin position="21"/>
        <end position="1093"/>
    </location>
</feature>
<evidence type="ECO:0000313" key="3">
    <source>
        <dbReference type="EMBL" id="OCW58552.1"/>
    </source>
</evidence>
<evidence type="ECO:0000256" key="1">
    <source>
        <dbReference type="SAM" id="SignalP"/>
    </source>
</evidence>
<comment type="caution">
    <text evidence="3">The sequence shown here is derived from an EMBL/GenBank/DDBJ whole genome shotgun (WGS) entry which is preliminary data.</text>
</comment>
<dbReference type="SUPFAM" id="SSF51126">
    <property type="entry name" value="Pectin lyase-like"/>
    <property type="match status" value="1"/>
</dbReference>
<dbReference type="Gene3D" id="2.40.128.130">
    <property type="entry name" value="Autotransporter beta-domain"/>
    <property type="match status" value="1"/>
</dbReference>
<dbReference type="SMART" id="SM00869">
    <property type="entry name" value="Autotransporter"/>
    <property type="match status" value="1"/>
</dbReference>
<dbReference type="SUPFAM" id="SSF103515">
    <property type="entry name" value="Autotransporter"/>
    <property type="match status" value="1"/>
</dbReference>
<dbReference type="InterPro" id="IPR030895">
    <property type="entry name" value="T5SS_PEPC_rpt"/>
</dbReference>
<dbReference type="InterPro" id="IPR036709">
    <property type="entry name" value="Autotransporte_beta_dom_sf"/>
</dbReference>
<protein>
    <recommendedName>
        <fullName evidence="2">Autotransporter domain-containing protein</fullName>
    </recommendedName>
</protein>
<dbReference type="InterPro" id="IPR011050">
    <property type="entry name" value="Pectin_lyase_fold/virulence"/>
</dbReference>
<dbReference type="AlphaFoldDB" id="A0A1C1YYJ8"/>
<dbReference type="EMBL" id="LQZT01000005">
    <property type="protein sequence ID" value="OCW58552.1"/>
    <property type="molecule type" value="Genomic_DNA"/>
</dbReference>
<accession>A0A1C1YYJ8</accession>
<reference evidence="3 4" key="1">
    <citation type="submission" date="2015-12" db="EMBL/GenBank/DDBJ databases">
        <authorList>
            <person name="Shamseldin A."/>
            <person name="Moawad H."/>
            <person name="Abd El-Rahim W.M."/>
            <person name="Sadowsky M.J."/>
        </authorList>
    </citation>
    <scope>NUCLEOTIDE SEQUENCE [LARGE SCALE GENOMIC DNA]</scope>
    <source>
        <strain evidence="3 4">JC234</strain>
    </source>
</reference>
<dbReference type="Proteomes" id="UP000094795">
    <property type="component" value="Unassembled WGS sequence"/>
</dbReference>
<evidence type="ECO:0000259" key="2">
    <source>
        <dbReference type="PROSITE" id="PS51208"/>
    </source>
</evidence>
<dbReference type="NCBIfam" id="TIGR01414">
    <property type="entry name" value="autotrans_barl"/>
    <property type="match status" value="1"/>
</dbReference>
<dbReference type="STRING" id="1480615.AWJ14_05230"/>
<keyword evidence="4" id="KW-1185">Reference proteome</keyword>
<feature type="domain" description="Autotransporter" evidence="2">
    <location>
        <begin position="816"/>
        <end position="1093"/>
    </location>
</feature>
<dbReference type="NCBIfam" id="TIGR04393">
    <property type="entry name" value="rpt_T5SS_PEPC"/>
    <property type="match status" value="7"/>
</dbReference>
<feature type="signal peptide" evidence="1">
    <location>
        <begin position="1"/>
        <end position="20"/>
    </location>
</feature>
<dbReference type="PROSITE" id="PS51208">
    <property type="entry name" value="AUTOTRANSPORTER"/>
    <property type="match status" value="1"/>
</dbReference>
<proteinExistence type="predicted"/>
<dbReference type="InterPro" id="IPR006315">
    <property type="entry name" value="OM_autotransptr_brl_dom"/>
</dbReference>
<keyword evidence="1" id="KW-0732">Signal</keyword>
<dbReference type="GO" id="GO:0019867">
    <property type="term" value="C:outer membrane"/>
    <property type="evidence" value="ECO:0007669"/>
    <property type="project" value="InterPro"/>
</dbReference>
<dbReference type="Pfam" id="PF03797">
    <property type="entry name" value="Autotransporter"/>
    <property type="match status" value="1"/>
</dbReference>
<organism evidence="3 4">
    <name type="scientific">Hoeflea olei</name>
    <dbReference type="NCBI Taxonomy" id="1480615"/>
    <lineage>
        <taxon>Bacteria</taxon>
        <taxon>Pseudomonadati</taxon>
        <taxon>Pseudomonadota</taxon>
        <taxon>Alphaproteobacteria</taxon>
        <taxon>Hyphomicrobiales</taxon>
        <taxon>Rhizobiaceae</taxon>
        <taxon>Hoeflea</taxon>
    </lineage>
</organism>
<dbReference type="InterPro" id="IPR005546">
    <property type="entry name" value="Autotransporte_beta"/>
</dbReference>
<gene>
    <name evidence="3" type="ORF">AWJ14_05230</name>
</gene>
<dbReference type="RefSeq" id="WP_066176005.1">
    <property type="nucleotide sequence ID" value="NZ_LQZT01000005.1"/>
</dbReference>